<gene>
    <name evidence="7" type="ORF">JY572_14600</name>
</gene>
<keyword evidence="4" id="KW-0949">S-adenosyl-L-methionine</keyword>
<dbReference type="GO" id="GO:0032259">
    <property type="term" value="P:methylation"/>
    <property type="evidence" value="ECO:0007669"/>
    <property type="project" value="UniProtKB-KW"/>
</dbReference>
<evidence type="ECO:0000256" key="1">
    <source>
        <dbReference type="ARBA" id="ARBA00011975"/>
    </source>
</evidence>
<dbReference type="Gene3D" id="3.40.50.150">
    <property type="entry name" value="Vaccinia Virus protein VP39"/>
    <property type="match status" value="1"/>
</dbReference>
<evidence type="ECO:0000256" key="3">
    <source>
        <dbReference type="ARBA" id="ARBA00022679"/>
    </source>
</evidence>
<dbReference type="GO" id="GO:0008168">
    <property type="term" value="F:methyltransferase activity"/>
    <property type="evidence" value="ECO:0007669"/>
    <property type="project" value="UniProtKB-KW"/>
</dbReference>
<name>A0ABX7NEW8_9BACT</name>
<evidence type="ECO:0000256" key="2">
    <source>
        <dbReference type="ARBA" id="ARBA00022603"/>
    </source>
</evidence>
<keyword evidence="3" id="KW-0808">Transferase</keyword>
<reference evidence="7 8" key="1">
    <citation type="submission" date="2021-02" db="EMBL/GenBank/DDBJ databases">
        <title>De Novo genome assembly of isolated myxobacteria.</title>
        <authorList>
            <person name="Stevens D.C."/>
        </authorList>
    </citation>
    <scope>NUCLEOTIDE SEQUENCE [LARGE SCALE GENOMIC DNA]</scope>
    <source>
        <strain evidence="7 8">SCHIC003</strain>
    </source>
</reference>
<evidence type="ECO:0000313" key="8">
    <source>
        <dbReference type="Proteomes" id="UP000663090"/>
    </source>
</evidence>
<comment type="catalytic activity">
    <reaction evidence="6">
        <text>a 2'-deoxycytidine in DNA + S-adenosyl-L-methionine = a 5-methyl-2'-deoxycytidine in DNA + S-adenosyl-L-homocysteine + H(+)</text>
        <dbReference type="Rhea" id="RHEA:13681"/>
        <dbReference type="Rhea" id="RHEA-COMP:11369"/>
        <dbReference type="Rhea" id="RHEA-COMP:11370"/>
        <dbReference type="ChEBI" id="CHEBI:15378"/>
        <dbReference type="ChEBI" id="CHEBI:57856"/>
        <dbReference type="ChEBI" id="CHEBI:59789"/>
        <dbReference type="ChEBI" id="CHEBI:85452"/>
        <dbReference type="ChEBI" id="CHEBI:85454"/>
        <dbReference type="EC" id="2.1.1.37"/>
    </reaction>
</comment>
<accession>A0ABX7NEW8</accession>
<dbReference type="InterPro" id="IPR001525">
    <property type="entry name" value="C5_MeTfrase"/>
</dbReference>
<dbReference type="InterPro" id="IPR050390">
    <property type="entry name" value="C5-Methyltransferase"/>
</dbReference>
<dbReference type="EC" id="2.1.1.37" evidence="1"/>
<sequence length="521" mass="56792">MKPPKDGLIIELFAGGGGAGTGIRAATGRSADVALNHDETAMAVYRANHKTRCMPEDIWKSPPLSVTGGRPVELLWASPDCTHFSRAKGGKPKDKNIRALAHVIVRWARDVRPRVIFGENVREFFDWGPLYEPGHVMPDGRVLYARGQAAPGGAVAEKDDPLLWMPIPERKGEYFNMWRGQLELLGYRGEFRPLVASQFGAPTSRTRLYFVFRCDGEPIYWPEPSHGPGLLPMRAAAEVIDWNLPCPSIFLSKEEGAELGVKRPLADATMRRIAEGVRRYVLESPAPFVVGRGARTRPSPCKATSAQFDTNITKSGRASVVPTLIQTGYGERAGQRARVLNINEPLGTIVAGGCKHALVSAFLAKHYGGNTTPGTSLQRPLDTITTTDHHALVAAALEPIGAGLRRARQVHAFLMTYYSSGGQWQDAREPLRTITTNDRLSLVTVNVDGAEHVIVDIGMRMLEPHELLGAQFGRHAGAYDLSPARSKKAKVRLIGNSVCPEVAEALVRANLGDGVMNRRAA</sequence>
<dbReference type="Proteomes" id="UP000663090">
    <property type="component" value="Chromosome"/>
</dbReference>
<organism evidence="7 8">
    <name type="scientific">Myxococcus landrumensis</name>
    <dbReference type="NCBI Taxonomy" id="2813577"/>
    <lineage>
        <taxon>Bacteria</taxon>
        <taxon>Pseudomonadati</taxon>
        <taxon>Myxococcota</taxon>
        <taxon>Myxococcia</taxon>
        <taxon>Myxococcales</taxon>
        <taxon>Cystobacterineae</taxon>
        <taxon>Myxococcaceae</taxon>
        <taxon>Myxococcus</taxon>
    </lineage>
</organism>
<evidence type="ECO:0000256" key="4">
    <source>
        <dbReference type="ARBA" id="ARBA00022691"/>
    </source>
</evidence>
<keyword evidence="5" id="KW-0680">Restriction system</keyword>
<dbReference type="Pfam" id="PF00145">
    <property type="entry name" value="DNA_methylase"/>
    <property type="match status" value="1"/>
</dbReference>
<keyword evidence="2 7" id="KW-0489">Methyltransferase</keyword>
<dbReference type="PANTHER" id="PTHR10629:SF52">
    <property type="entry name" value="DNA (CYTOSINE-5)-METHYLTRANSFERASE 1"/>
    <property type="match status" value="1"/>
</dbReference>
<dbReference type="EMBL" id="CP071091">
    <property type="protein sequence ID" value="QSQ17208.1"/>
    <property type="molecule type" value="Genomic_DNA"/>
</dbReference>
<dbReference type="SUPFAM" id="SSF53335">
    <property type="entry name" value="S-adenosyl-L-methionine-dependent methyltransferases"/>
    <property type="match status" value="1"/>
</dbReference>
<proteinExistence type="predicted"/>
<evidence type="ECO:0000313" key="7">
    <source>
        <dbReference type="EMBL" id="QSQ17208.1"/>
    </source>
</evidence>
<dbReference type="RefSeq" id="WP_206718842.1">
    <property type="nucleotide sequence ID" value="NZ_CP071091.1"/>
</dbReference>
<protein>
    <recommendedName>
        <fullName evidence="1">DNA (cytosine-5-)-methyltransferase</fullName>
        <ecNumber evidence="1">2.1.1.37</ecNumber>
    </recommendedName>
</protein>
<dbReference type="InterPro" id="IPR029063">
    <property type="entry name" value="SAM-dependent_MTases_sf"/>
</dbReference>
<evidence type="ECO:0000256" key="5">
    <source>
        <dbReference type="ARBA" id="ARBA00022747"/>
    </source>
</evidence>
<keyword evidence="8" id="KW-1185">Reference proteome</keyword>
<dbReference type="PANTHER" id="PTHR10629">
    <property type="entry name" value="CYTOSINE-SPECIFIC METHYLTRANSFERASE"/>
    <property type="match status" value="1"/>
</dbReference>
<evidence type="ECO:0000256" key="6">
    <source>
        <dbReference type="ARBA" id="ARBA00047422"/>
    </source>
</evidence>